<keyword evidence="4" id="KW-1133">Transmembrane helix</keyword>
<sequence length="719" mass="78629">MATILLLLLCAVSTAARGTLKLDGSHLRRTGASAAAATGRGDKFPYYCSKDVRRTRAVPPLSAEAMAKSPQLAQIQMVIRHGARTPDHSSFCWDNYDIRWNCSLTMGIRGQSFIPSQQPVTLASVLPPSLPNDTATERGHAQTRGLEMQDMPTVTEQQTFLFPKVYDSYPNVLGGTCQEGQLIEEGMAQHAQLGKLVRQAYLSAESGSNASLSFLPLVRMQREQQGSGGIRVYFRSDDVQRTLLSGATLLTYFLKGREGETEQEAGEIVSDHPVLHVHTGDYRLDTMYPNDDVCPRLKELKHAARNSEPCKQWRDSDEQKAVLESLREIPDIGGPNYHFSHHLMDCLFTATCTEHRVPRGLEWSADSLFARYVGQVEKEEAACRFSANDAAYSKLAATPVIHDMRQKAAKGLSEAQRKSGGERSPPTAPHIALWSGHDTTLMPVLAAMGAWDGKWPSYASIIILELYTVGADSREAYFRLIYNGEVITSMIKGCDPQQDLCSYDHFDAVTSFAKDGPDCDPTEPPTQQDTSPIAPPPPLSPPEYSSHTNRNVGVSDMDEPLASADIPPQHPFPWTLGLWLLLCVACAIVGGFLGAGATLAFVRKTSRGGNLPPVDFPTVSASNNAGSTRRGPRYVELESPTHDPHPFDTHEGSHSKAIPRPTSIPDHKDSPPVVDRRPSKERPLMPVWELHMNGTHGGEGGEGAGGDEEKGKGQTDYLT</sequence>
<evidence type="ECO:0000256" key="5">
    <source>
        <dbReference type="SAM" id="SignalP"/>
    </source>
</evidence>
<dbReference type="OMA" id="SILACWI"/>
<proteinExistence type="inferred from homology"/>
<protein>
    <submittedName>
        <fullName evidence="6">Uncharacterized protein</fullName>
    </submittedName>
</protein>
<comment type="similarity">
    <text evidence="1">Belongs to the histidine acid phosphatase family.</text>
</comment>
<feature type="signal peptide" evidence="5">
    <location>
        <begin position="1"/>
        <end position="16"/>
    </location>
</feature>
<feature type="chain" id="PRO_5005191480" evidence="5">
    <location>
        <begin position="17"/>
        <end position="719"/>
    </location>
</feature>
<evidence type="ECO:0000256" key="1">
    <source>
        <dbReference type="ARBA" id="ARBA00005375"/>
    </source>
</evidence>
<feature type="region of interest" description="Disordered" evidence="3">
    <location>
        <begin position="607"/>
        <end position="719"/>
    </location>
</feature>
<dbReference type="InterPro" id="IPR033379">
    <property type="entry name" value="Acid_Pase_AS"/>
</dbReference>
<keyword evidence="4" id="KW-0472">Membrane</keyword>
<evidence type="ECO:0000256" key="3">
    <source>
        <dbReference type="SAM" id="MobiDB-lite"/>
    </source>
</evidence>
<evidence type="ECO:0000256" key="4">
    <source>
        <dbReference type="SAM" id="Phobius"/>
    </source>
</evidence>
<gene>
    <name evidence="6" type="ORF">Vbra_6625</name>
</gene>
<dbReference type="InterPro" id="IPR029033">
    <property type="entry name" value="His_PPase_superfam"/>
</dbReference>
<dbReference type="OrthoDB" id="10257284at2759"/>
<feature type="compositionally biased region" description="Basic and acidic residues" evidence="3">
    <location>
        <begin position="665"/>
        <end position="683"/>
    </location>
</feature>
<dbReference type="GO" id="GO:0016791">
    <property type="term" value="F:phosphatase activity"/>
    <property type="evidence" value="ECO:0007669"/>
    <property type="project" value="TreeGrafter"/>
</dbReference>
<feature type="compositionally biased region" description="Basic and acidic residues" evidence="3">
    <location>
        <begin position="633"/>
        <end position="654"/>
    </location>
</feature>
<dbReference type="InterPro" id="IPR000560">
    <property type="entry name" value="His_Pase_clade-2"/>
</dbReference>
<evidence type="ECO:0000256" key="2">
    <source>
        <dbReference type="ARBA" id="ARBA00022801"/>
    </source>
</evidence>
<keyword evidence="4" id="KW-0812">Transmembrane</keyword>
<dbReference type="STRING" id="1169540.A0A0G4H6F4"/>
<organism evidence="6 7">
    <name type="scientific">Vitrella brassicaformis (strain CCMP3155)</name>
    <dbReference type="NCBI Taxonomy" id="1169540"/>
    <lineage>
        <taxon>Eukaryota</taxon>
        <taxon>Sar</taxon>
        <taxon>Alveolata</taxon>
        <taxon>Colpodellida</taxon>
        <taxon>Vitrellaceae</taxon>
        <taxon>Vitrella</taxon>
    </lineage>
</organism>
<dbReference type="Pfam" id="PF00328">
    <property type="entry name" value="His_Phos_2"/>
    <property type="match status" value="1"/>
</dbReference>
<dbReference type="SUPFAM" id="SSF53254">
    <property type="entry name" value="Phosphoglycerate mutase-like"/>
    <property type="match status" value="1"/>
</dbReference>
<feature type="transmembrane region" description="Helical" evidence="4">
    <location>
        <begin position="576"/>
        <end position="602"/>
    </location>
</feature>
<keyword evidence="2" id="KW-0378">Hydrolase</keyword>
<dbReference type="InterPro" id="IPR050645">
    <property type="entry name" value="Histidine_acid_phosphatase"/>
</dbReference>
<evidence type="ECO:0000313" key="7">
    <source>
        <dbReference type="Proteomes" id="UP000041254"/>
    </source>
</evidence>
<name>A0A0G4H6F4_VITBC</name>
<evidence type="ECO:0000313" key="6">
    <source>
        <dbReference type="EMBL" id="CEM39194.1"/>
    </source>
</evidence>
<accession>A0A0G4H6F4</accession>
<dbReference type="PANTHER" id="PTHR11567:SF110">
    <property type="entry name" value="2-PHOSPHOXYLOSE PHOSPHATASE 1"/>
    <property type="match status" value="1"/>
</dbReference>
<dbReference type="EMBL" id="CDMY01001028">
    <property type="protein sequence ID" value="CEM39194.1"/>
    <property type="molecule type" value="Genomic_DNA"/>
</dbReference>
<dbReference type="VEuPathDB" id="CryptoDB:Vbra_6625"/>
<dbReference type="Gene3D" id="3.40.50.1240">
    <property type="entry name" value="Phosphoglycerate mutase-like"/>
    <property type="match status" value="1"/>
</dbReference>
<dbReference type="PROSITE" id="PS00616">
    <property type="entry name" value="HIS_ACID_PHOSPHAT_1"/>
    <property type="match status" value="1"/>
</dbReference>
<reference evidence="6 7" key="1">
    <citation type="submission" date="2014-11" db="EMBL/GenBank/DDBJ databases">
        <authorList>
            <person name="Zhu J."/>
            <person name="Qi W."/>
            <person name="Song R."/>
        </authorList>
    </citation>
    <scope>NUCLEOTIDE SEQUENCE [LARGE SCALE GENOMIC DNA]</scope>
</reference>
<keyword evidence="5" id="KW-0732">Signal</keyword>
<feature type="region of interest" description="Disordered" evidence="3">
    <location>
        <begin position="514"/>
        <end position="562"/>
    </location>
</feature>
<dbReference type="CDD" id="cd07061">
    <property type="entry name" value="HP_HAP_like"/>
    <property type="match status" value="1"/>
</dbReference>
<dbReference type="PROSITE" id="PS00778">
    <property type="entry name" value="HIS_ACID_PHOSPHAT_2"/>
    <property type="match status" value="1"/>
</dbReference>
<feature type="region of interest" description="Disordered" evidence="3">
    <location>
        <begin position="408"/>
        <end position="428"/>
    </location>
</feature>
<dbReference type="Proteomes" id="UP000041254">
    <property type="component" value="Unassembled WGS sequence"/>
</dbReference>
<keyword evidence="7" id="KW-1185">Reference proteome</keyword>
<feature type="compositionally biased region" description="Gly residues" evidence="3">
    <location>
        <begin position="695"/>
        <end position="704"/>
    </location>
</feature>
<dbReference type="PANTHER" id="PTHR11567">
    <property type="entry name" value="ACID PHOSPHATASE-RELATED"/>
    <property type="match status" value="1"/>
</dbReference>
<dbReference type="AlphaFoldDB" id="A0A0G4H6F4"/>
<dbReference type="InParanoid" id="A0A0G4H6F4"/>